<sequence length="190" mass="20964">MEPRDDSPRIVDLIAAFGSKKLPSGKHKIEHTAAAAPDTGSSLSFLEQRLVANKVRPTIARLSVLSTLEKAMPSCLDARQTYRILSTQFDSLTPGAIYRALNDLWIAGLLVRTEAARGRALYAIKPDALNARYDTLRCHCGGRLVFLDDLALRKHLQTLAREKGFALEAEPVFTISTTCEKCRSLRNVGQ</sequence>
<dbReference type="PANTHER" id="PTHR33202">
    <property type="entry name" value="ZINC UPTAKE REGULATION PROTEIN"/>
    <property type="match status" value="1"/>
</dbReference>
<dbReference type="Pfam" id="PF01475">
    <property type="entry name" value="FUR"/>
    <property type="match status" value="1"/>
</dbReference>
<dbReference type="InterPro" id="IPR036388">
    <property type="entry name" value="WH-like_DNA-bd_sf"/>
</dbReference>
<keyword evidence="4" id="KW-1185">Reference proteome</keyword>
<dbReference type="OrthoDB" id="9022369at2"/>
<dbReference type="AlphaFoldDB" id="A0A1W6YHT2"/>
<dbReference type="Proteomes" id="UP000194151">
    <property type="component" value="Chromosome"/>
</dbReference>
<dbReference type="InterPro" id="IPR036390">
    <property type="entry name" value="WH_DNA-bd_sf"/>
</dbReference>
<keyword evidence="1" id="KW-0862">Zinc</keyword>
<feature type="binding site" evidence="1">
    <location>
        <position position="138"/>
    </location>
    <ligand>
        <name>Zn(2+)</name>
        <dbReference type="ChEBI" id="CHEBI:29105"/>
    </ligand>
</feature>
<dbReference type="GO" id="GO:1900376">
    <property type="term" value="P:regulation of secondary metabolite biosynthetic process"/>
    <property type="evidence" value="ECO:0007669"/>
    <property type="project" value="TreeGrafter"/>
</dbReference>
<gene>
    <name evidence="3" type="ORF">CAL12_06650</name>
</gene>
<name>A0A1W6YHT2_9BORD</name>
<dbReference type="InterPro" id="IPR002481">
    <property type="entry name" value="FUR"/>
</dbReference>
<dbReference type="GO" id="GO:0045892">
    <property type="term" value="P:negative regulation of DNA-templated transcription"/>
    <property type="evidence" value="ECO:0007669"/>
    <property type="project" value="TreeGrafter"/>
</dbReference>
<dbReference type="STRING" id="1416806.CAL12_06650"/>
<dbReference type="EMBL" id="CP021108">
    <property type="protein sequence ID" value="ARP80544.1"/>
    <property type="molecule type" value="Genomic_DNA"/>
</dbReference>
<dbReference type="GO" id="GO:0008270">
    <property type="term" value="F:zinc ion binding"/>
    <property type="evidence" value="ECO:0007669"/>
    <property type="project" value="TreeGrafter"/>
</dbReference>
<keyword evidence="2" id="KW-0408">Iron</keyword>
<feature type="binding site" evidence="2">
    <location>
        <position position="134"/>
    </location>
    <ligand>
        <name>Fe cation</name>
        <dbReference type="ChEBI" id="CHEBI:24875"/>
    </ligand>
</feature>
<dbReference type="GO" id="GO:0000976">
    <property type="term" value="F:transcription cis-regulatory region binding"/>
    <property type="evidence" value="ECO:0007669"/>
    <property type="project" value="TreeGrafter"/>
</dbReference>
<dbReference type="Gene3D" id="1.10.10.10">
    <property type="entry name" value="Winged helix-like DNA-binding domain superfamily/Winged helix DNA-binding domain"/>
    <property type="match status" value="1"/>
</dbReference>
<proteinExistence type="predicted"/>
<protein>
    <submittedName>
        <fullName evidence="3">Ferric uptake regulator family protein</fullName>
    </submittedName>
</protein>
<feature type="binding site" evidence="1">
    <location>
        <position position="182"/>
    </location>
    <ligand>
        <name>Zn(2+)</name>
        <dbReference type="ChEBI" id="CHEBI:29105"/>
    </ligand>
</feature>
<evidence type="ECO:0000313" key="4">
    <source>
        <dbReference type="Proteomes" id="UP000194151"/>
    </source>
</evidence>
<comment type="cofactor">
    <cofactor evidence="2">
        <name>Mn(2+)</name>
        <dbReference type="ChEBI" id="CHEBI:29035"/>
    </cofactor>
    <cofactor evidence="2">
        <name>Fe(2+)</name>
        <dbReference type="ChEBI" id="CHEBI:29033"/>
    </cofactor>
    <text evidence="2">Binds 1 Mn(2+) or Fe(2+) ion per subunit.</text>
</comment>
<evidence type="ECO:0000256" key="2">
    <source>
        <dbReference type="PIRSR" id="PIRSR602481-2"/>
    </source>
</evidence>
<evidence type="ECO:0000313" key="3">
    <source>
        <dbReference type="EMBL" id="ARP80544.1"/>
    </source>
</evidence>
<accession>A0A1W6YHT2</accession>
<dbReference type="KEGG" id="bgv:CAL12_06650"/>
<dbReference type="GO" id="GO:0003700">
    <property type="term" value="F:DNA-binding transcription factor activity"/>
    <property type="evidence" value="ECO:0007669"/>
    <property type="project" value="InterPro"/>
</dbReference>
<keyword evidence="1" id="KW-0479">Metal-binding</keyword>
<evidence type="ECO:0000256" key="1">
    <source>
        <dbReference type="PIRSR" id="PIRSR602481-1"/>
    </source>
</evidence>
<comment type="cofactor">
    <cofactor evidence="1">
        <name>Zn(2+)</name>
        <dbReference type="ChEBI" id="CHEBI:29105"/>
    </cofactor>
    <text evidence="1">Binds 1 zinc ion per subunit.</text>
</comment>
<organism evidence="3 4">
    <name type="scientific">Bordetella genomosp. 8</name>
    <dbReference type="NCBI Taxonomy" id="1416806"/>
    <lineage>
        <taxon>Bacteria</taxon>
        <taxon>Pseudomonadati</taxon>
        <taxon>Pseudomonadota</taxon>
        <taxon>Betaproteobacteria</taxon>
        <taxon>Burkholderiales</taxon>
        <taxon>Alcaligenaceae</taxon>
        <taxon>Bordetella</taxon>
    </lineage>
</organism>
<dbReference type="RefSeq" id="WP_086063768.1">
    <property type="nucleotide sequence ID" value="NZ_CP021108.1"/>
</dbReference>
<dbReference type="SUPFAM" id="SSF46785">
    <property type="entry name" value="Winged helix' DNA-binding domain"/>
    <property type="match status" value="1"/>
</dbReference>
<feature type="binding site" evidence="1">
    <location>
        <position position="179"/>
    </location>
    <ligand>
        <name>Zn(2+)</name>
        <dbReference type="ChEBI" id="CHEBI:29105"/>
    </ligand>
</feature>
<dbReference type="PANTHER" id="PTHR33202:SF7">
    <property type="entry name" value="FERRIC UPTAKE REGULATION PROTEIN"/>
    <property type="match status" value="1"/>
</dbReference>
<reference evidence="3 4" key="1">
    <citation type="submission" date="2017-05" db="EMBL/GenBank/DDBJ databases">
        <title>Complete and WGS of Bordetella genogroups.</title>
        <authorList>
            <person name="Spilker T."/>
            <person name="LiPuma J."/>
        </authorList>
    </citation>
    <scope>NUCLEOTIDE SEQUENCE [LARGE SCALE GENOMIC DNA]</scope>
    <source>
        <strain evidence="3 4">AU19157</strain>
    </source>
</reference>